<dbReference type="Pfam" id="PF01584">
    <property type="entry name" value="CheW"/>
    <property type="match status" value="1"/>
</dbReference>
<reference evidence="2" key="1">
    <citation type="submission" date="2020-01" db="EMBL/GenBank/DDBJ databases">
        <authorList>
            <person name="Meier V. D."/>
            <person name="Meier V D."/>
        </authorList>
    </citation>
    <scope>NUCLEOTIDE SEQUENCE</scope>
    <source>
        <strain evidence="2">HLG_WM_MAG_09</strain>
    </source>
</reference>
<accession>A0A6S6UMQ0</accession>
<evidence type="ECO:0000313" key="2">
    <source>
        <dbReference type="EMBL" id="CAA6830840.1"/>
    </source>
</evidence>
<dbReference type="GO" id="GO:0006935">
    <property type="term" value="P:chemotaxis"/>
    <property type="evidence" value="ECO:0007669"/>
    <property type="project" value="InterPro"/>
</dbReference>
<evidence type="ECO:0000259" key="1">
    <source>
        <dbReference type="Pfam" id="PF01584"/>
    </source>
</evidence>
<gene>
    <name evidence="2" type="ORF">HELGO_WM27173</name>
</gene>
<protein>
    <submittedName>
        <fullName evidence="2">Chemotaxis protein CheW</fullName>
    </submittedName>
</protein>
<name>A0A6S6UMQ0_9GAMM</name>
<dbReference type="GO" id="GO:0007165">
    <property type="term" value="P:signal transduction"/>
    <property type="evidence" value="ECO:0007669"/>
    <property type="project" value="InterPro"/>
</dbReference>
<dbReference type="EMBL" id="CACVAT010000638">
    <property type="protein sequence ID" value="CAA6830840.1"/>
    <property type="molecule type" value="Genomic_DNA"/>
</dbReference>
<sequence length="158" mass="17157">MSAVKTKPVIKSAVLRLQVSNLIVPMNLLAELVTVDQLKESKQPGILGWLDWLGRSVPVVSLESLCMLGEGVVESSSNCLILHTVSGFESLPFIALQVQGGLQTIEVAEDTLRDDFSGNEQRCPYVARQVRISQLSCLIPDLPAIEASMVEVLVANNK</sequence>
<dbReference type="AlphaFoldDB" id="A0A6S6UMQ0"/>
<dbReference type="InterPro" id="IPR002545">
    <property type="entry name" value="CheW-lke_dom"/>
</dbReference>
<proteinExistence type="predicted"/>
<organism evidence="2">
    <name type="scientific">uncultured Thiotrichaceae bacterium</name>
    <dbReference type="NCBI Taxonomy" id="298394"/>
    <lineage>
        <taxon>Bacteria</taxon>
        <taxon>Pseudomonadati</taxon>
        <taxon>Pseudomonadota</taxon>
        <taxon>Gammaproteobacteria</taxon>
        <taxon>Thiotrichales</taxon>
        <taxon>Thiotrichaceae</taxon>
        <taxon>environmental samples</taxon>
    </lineage>
</organism>
<feature type="domain" description="CheW-like" evidence="1">
    <location>
        <begin position="16"/>
        <end position="145"/>
    </location>
</feature>